<dbReference type="WBParaSite" id="Csp11.Scaffold630.g21393.t1">
    <property type="protein sequence ID" value="Csp11.Scaffold630.g21393.t1"/>
    <property type="gene ID" value="Csp11.Scaffold630.g21393"/>
</dbReference>
<feature type="region of interest" description="Disordered" evidence="1">
    <location>
        <begin position="88"/>
        <end position="111"/>
    </location>
</feature>
<proteinExistence type="predicted"/>
<keyword evidence="2" id="KW-1185">Reference proteome</keyword>
<feature type="region of interest" description="Disordered" evidence="1">
    <location>
        <begin position="1"/>
        <end position="46"/>
    </location>
</feature>
<name>A0A1I7V183_9PELO</name>
<dbReference type="AlphaFoldDB" id="A0A1I7V183"/>
<evidence type="ECO:0000256" key="1">
    <source>
        <dbReference type="SAM" id="MobiDB-lite"/>
    </source>
</evidence>
<reference evidence="3" key="1">
    <citation type="submission" date="2016-11" db="UniProtKB">
        <authorList>
            <consortium name="WormBaseParasite"/>
        </authorList>
    </citation>
    <scope>IDENTIFICATION</scope>
</reference>
<feature type="compositionally biased region" description="Basic and acidic residues" evidence="1">
    <location>
        <begin position="31"/>
        <end position="46"/>
    </location>
</feature>
<accession>A0A1I7V183</accession>
<organism evidence="2 3">
    <name type="scientific">Caenorhabditis tropicalis</name>
    <dbReference type="NCBI Taxonomy" id="1561998"/>
    <lineage>
        <taxon>Eukaryota</taxon>
        <taxon>Metazoa</taxon>
        <taxon>Ecdysozoa</taxon>
        <taxon>Nematoda</taxon>
        <taxon>Chromadorea</taxon>
        <taxon>Rhabditida</taxon>
        <taxon>Rhabditina</taxon>
        <taxon>Rhabditomorpha</taxon>
        <taxon>Rhabditoidea</taxon>
        <taxon>Rhabditidae</taxon>
        <taxon>Peloderinae</taxon>
        <taxon>Caenorhabditis</taxon>
    </lineage>
</organism>
<protein>
    <submittedName>
        <fullName evidence="3">Uncharacterized protein</fullName>
    </submittedName>
</protein>
<evidence type="ECO:0000313" key="2">
    <source>
        <dbReference type="Proteomes" id="UP000095282"/>
    </source>
</evidence>
<sequence>MPTRISDSSIQNNQHDSDALGTLEDGGGGFEKIEMKERNSVETTEKPEKIEKKVVQGFLSARIVLSMCKNLYPLPGFEPDPFDPCSSLLPTRPSLAPGGGAFPSGSRWPSG</sequence>
<evidence type="ECO:0000313" key="3">
    <source>
        <dbReference type="WBParaSite" id="Csp11.Scaffold630.g21393.t1"/>
    </source>
</evidence>
<dbReference type="Proteomes" id="UP000095282">
    <property type="component" value="Unplaced"/>
</dbReference>
<feature type="compositionally biased region" description="Polar residues" evidence="1">
    <location>
        <begin position="1"/>
        <end position="14"/>
    </location>
</feature>